<evidence type="ECO:0000256" key="2">
    <source>
        <dbReference type="ARBA" id="ARBA00022448"/>
    </source>
</evidence>
<dbReference type="PRINTS" id="PR01459">
    <property type="entry name" value="KCNQCHANNEL"/>
</dbReference>
<accession>A0A7N6A3Y7</accession>
<dbReference type="InterPro" id="IPR003937">
    <property type="entry name" value="K_chnl_volt-dep_KCNQ"/>
</dbReference>
<dbReference type="SUPFAM" id="SSF81324">
    <property type="entry name" value="Voltage-gated potassium channels"/>
    <property type="match status" value="1"/>
</dbReference>
<dbReference type="GO" id="GO:0005249">
    <property type="term" value="F:voltage-gated potassium channel activity"/>
    <property type="evidence" value="ECO:0007669"/>
    <property type="project" value="InterPro"/>
</dbReference>
<keyword evidence="7" id="KW-0851">Voltage-gated channel</keyword>
<keyword evidence="11 15" id="KW-0472">Membrane</keyword>
<evidence type="ECO:0000256" key="6">
    <source>
        <dbReference type="ARBA" id="ARBA00022826"/>
    </source>
</evidence>
<feature type="compositionally biased region" description="Polar residues" evidence="14">
    <location>
        <begin position="384"/>
        <end position="394"/>
    </location>
</feature>
<feature type="transmembrane region" description="Helical" evidence="15">
    <location>
        <begin position="294"/>
        <end position="320"/>
    </location>
</feature>
<dbReference type="PANTHER" id="PTHR47735">
    <property type="entry name" value="POTASSIUM VOLTAGE-GATED CHANNEL SUBFAMILY KQT MEMBER 4"/>
    <property type="match status" value="1"/>
</dbReference>
<dbReference type="Pfam" id="PF03520">
    <property type="entry name" value="KCNQ_channel"/>
    <property type="match status" value="1"/>
</dbReference>
<feature type="region of interest" description="Disordered" evidence="14">
    <location>
        <begin position="384"/>
        <end position="424"/>
    </location>
</feature>
<dbReference type="GO" id="GO:0008076">
    <property type="term" value="C:voltage-gated potassium channel complex"/>
    <property type="evidence" value="ECO:0007669"/>
    <property type="project" value="TreeGrafter"/>
</dbReference>
<keyword evidence="3" id="KW-1003">Cell membrane</keyword>
<comment type="subcellular location">
    <subcellularLocation>
        <location evidence="1">Cell membrane</location>
        <topology evidence="1">Multi-pass membrane protein</topology>
    </subcellularLocation>
</comment>
<dbReference type="Ensembl" id="ENSATET00000065845.2">
    <property type="protein sequence ID" value="ENSATEP00000043334.1"/>
    <property type="gene ID" value="ENSATEG00000015023.3"/>
</dbReference>
<evidence type="ECO:0000256" key="7">
    <source>
        <dbReference type="ARBA" id="ARBA00022882"/>
    </source>
</evidence>
<feature type="region of interest" description="Disordered" evidence="14">
    <location>
        <begin position="536"/>
        <end position="557"/>
    </location>
</feature>
<evidence type="ECO:0000256" key="12">
    <source>
        <dbReference type="ARBA" id="ARBA00023303"/>
    </source>
</evidence>
<comment type="catalytic activity">
    <reaction evidence="13">
        <text>K(+)(in) = K(+)(out)</text>
        <dbReference type="Rhea" id="RHEA:29463"/>
        <dbReference type="ChEBI" id="CHEBI:29103"/>
    </reaction>
</comment>
<feature type="domain" description="Potassium channel voltage dependent KCNQ C-terminal" evidence="17">
    <location>
        <begin position="408"/>
        <end position="596"/>
    </location>
</feature>
<evidence type="ECO:0000256" key="15">
    <source>
        <dbReference type="SAM" id="Phobius"/>
    </source>
</evidence>
<dbReference type="GeneTree" id="ENSGT00940000159209"/>
<evidence type="ECO:0000259" key="17">
    <source>
        <dbReference type="Pfam" id="PF03520"/>
    </source>
</evidence>
<dbReference type="Pfam" id="PF00520">
    <property type="entry name" value="Ion_trans"/>
    <property type="match status" value="1"/>
</dbReference>
<name>A0A7N6A3Y7_ANATE</name>
<evidence type="ECO:0000256" key="4">
    <source>
        <dbReference type="ARBA" id="ARBA00022538"/>
    </source>
</evidence>
<keyword evidence="10" id="KW-0406">Ion transport</keyword>
<feature type="region of interest" description="Disordered" evidence="14">
    <location>
        <begin position="616"/>
        <end position="638"/>
    </location>
</feature>
<keyword evidence="2" id="KW-0813">Transport</keyword>
<keyword evidence="19" id="KW-1185">Reference proteome</keyword>
<evidence type="ECO:0000313" key="19">
    <source>
        <dbReference type="Proteomes" id="UP000265040"/>
    </source>
</evidence>
<feature type="transmembrane region" description="Helical" evidence="15">
    <location>
        <begin position="129"/>
        <end position="149"/>
    </location>
</feature>
<keyword evidence="8" id="KW-0630">Potassium</keyword>
<dbReference type="PANTHER" id="PTHR47735:SF7">
    <property type="entry name" value="POTASSIUM VOLTAGE-GATED CHANNEL SUBFAMILY KQT MEMBER 4"/>
    <property type="match status" value="1"/>
</dbReference>
<keyword evidence="4" id="KW-0633">Potassium transport</keyword>
<feature type="compositionally biased region" description="Basic and acidic residues" evidence="14">
    <location>
        <begin position="34"/>
        <end position="47"/>
    </location>
</feature>
<keyword evidence="9 15" id="KW-1133">Transmembrane helix</keyword>
<feature type="region of interest" description="Disordered" evidence="14">
    <location>
        <begin position="1"/>
        <end position="71"/>
    </location>
</feature>
<organism evidence="18 19">
    <name type="scientific">Anabas testudineus</name>
    <name type="common">Climbing perch</name>
    <name type="synonym">Anthias testudineus</name>
    <dbReference type="NCBI Taxonomy" id="64144"/>
    <lineage>
        <taxon>Eukaryota</taxon>
        <taxon>Metazoa</taxon>
        <taxon>Chordata</taxon>
        <taxon>Craniata</taxon>
        <taxon>Vertebrata</taxon>
        <taxon>Euteleostomi</taxon>
        <taxon>Actinopterygii</taxon>
        <taxon>Neopterygii</taxon>
        <taxon>Teleostei</taxon>
        <taxon>Neoteleostei</taxon>
        <taxon>Acanthomorphata</taxon>
        <taxon>Anabantaria</taxon>
        <taxon>Anabantiformes</taxon>
        <taxon>Anabantoidei</taxon>
        <taxon>Anabantidae</taxon>
        <taxon>Anabas</taxon>
    </lineage>
</organism>
<feature type="transmembrane region" description="Helical" evidence="15">
    <location>
        <begin position="170"/>
        <end position="195"/>
    </location>
</feature>
<dbReference type="Gene3D" id="1.10.287.70">
    <property type="match status" value="1"/>
</dbReference>
<evidence type="ECO:0000256" key="3">
    <source>
        <dbReference type="ARBA" id="ARBA00022475"/>
    </source>
</evidence>
<proteinExistence type="predicted"/>
<protein>
    <recommendedName>
        <fullName evidence="20">Potassium voltage-gated channel subfamily Q member 4</fullName>
    </recommendedName>
</protein>
<evidence type="ECO:0000256" key="10">
    <source>
        <dbReference type="ARBA" id="ARBA00023065"/>
    </source>
</evidence>
<feature type="transmembrane region" description="Helical" evidence="15">
    <location>
        <begin position="95"/>
        <end position="117"/>
    </location>
</feature>
<feature type="transmembrane region" description="Helical" evidence="15">
    <location>
        <begin position="235"/>
        <end position="255"/>
    </location>
</feature>
<feature type="compositionally biased region" description="Basic and acidic residues" evidence="14">
    <location>
        <begin position="540"/>
        <end position="554"/>
    </location>
</feature>
<keyword evidence="6" id="KW-0631">Potassium channel</keyword>
<dbReference type="Proteomes" id="UP000265040">
    <property type="component" value="Chromosome 11"/>
</dbReference>
<reference evidence="18" key="3">
    <citation type="submission" date="2025-09" db="UniProtKB">
        <authorList>
            <consortium name="Ensembl"/>
        </authorList>
    </citation>
    <scope>IDENTIFICATION</scope>
</reference>
<gene>
    <name evidence="18" type="primary">KCNQ4</name>
</gene>
<dbReference type="FunFam" id="1.20.120.350:FF:000017">
    <property type="entry name" value="potassium voltage-gated channel subfamily KQT member 1"/>
    <property type="match status" value="1"/>
</dbReference>
<evidence type="ECO:0000256" key="14">
    <source>
        <dbReference type="SAM" id="MobiDB-lite"/>
    </source>
</evidence>
<evidence type="ECO:0000259" key="16">
    <source>
        <dbReference type="Pfam" id="PF00520"/>
    </source>
</evidence>
<keyword evidence="5 15" id="KW-0812">Transmembrane</keyword>
<reference evidence="18" key="1">
    <citation type="submission" date="2021-04" db="EMBL/GenBank/DDBJ databases">
        <authorList>
            <consortium name="Wellcome Sanger Institute Data Sharing"/>
        </authorList>
    </citation>
    <scope>NUCLEOTIDE SEQUENCE [LARGE SCALE GENOMIC DNA]</scope>
</reference>
<evidence type="ECO:0008006" key="20">
    <source>
        <dbReference type="Google" id="ProtNLM"/>
    </source>
</evidence>
<evidence type="ECO:0000256" key="9">
    <source>
        <dbReference type="ARBA" id="ARBA00022989"/>
    </source>
</evidence>
<evidence type="ECO:0000256" key="5">
    <source>
        <dbReference type="ARBA" id="ARBA00022692"/>
    </source>
</evidence>
<feature type="domain" description="Ion transport" evidence="16">
    <location>
        <begin position="96"/>
        <end position="324"/>
    </location>
</feature>
<evidence type="ECO:0000256" key="1">
    <source>
        <dbReference type="ARBA" id="ARBA00004651"/>
    </source>
</evidence>
<dbReference type="PRINTS" id="PR00169">
    <property type="entry name" value="KCHANNEL"/>
</dbReference>
<dbReference type="InterPro" id="IPR013821">
    <property type="entry name" value="K_chnl_volt-dep_KCNQ_C"/>
</dbReference>
<reference evidence="18" key="2">
    <citation type="submission" date="2025-08" db="UniProtKB">
        <authorList>
            <consortium name="Ensembl"/>
        </authorList>
    </citation>
    <scope>IDENTIFICATION</scope>
</reference>
<dbReference type="Gene3D" id="6.10.140.1910">
    <property type="match status" value="2"/>
</dbReference>
<evidence type="ECO:0000313" key="18">
    <source>
        <dbReference type="Ensembl" id="ENSATEP00000043334.1"/>
    </source>
</evidence>
<evidence type="ECO:0000256" key="13">
    <source>
        <dbReference type="ARBA" id="ARBA00034430"/>
    </source>
</evidence>
<dbReference type="InterPro" id="IPR005821">
    <property type="entry name" value="Ion_trans_dom"/>
</dbReference>
<evidence type="ECO:0000256" key="11">
    <source>
        <dbReference type="ARBA" id="ARBA00023136"/>
    </source>
</evidence>
<sequence>MLGSPSNNGGIRMMVPPAPNDDRRVEFVALTAVHTERSEPSTPERGHPSHRTGLLGTPLPGPPGPRANTSASSKRYRKLQNCLYNVLERPRGWAFIYHAFIFLLVFSCLVLSVFSTIPDHHKVANQGLFILEFVMIVVFGLEYFIRIWAAGCCCRYRGWQGRLRFARKPFCVIDFIVFVASLAVIAAGTQGNIFATSALRSMRFLQILRMVRMDRRGGTWKLLGSVVYAHSKELITAWYIGFLVLIFASFLVYLAEKDNNSDFNTYADSLWWGTITLTTIGYGDKTPRTWQGRLLAACFALLGVSFFALPAGILGSGFALKVQEQHRQKHFEKRRMPAANLIQAAWRLYSTDAKHSYLTATWYFYDSMLPSFSKMGFRDRIRMNNSRSSQTIRNKASPLPPGSGVRRSPSQENVPEATSPGKVQKSWSFNDRTRFRTSLRLKPRPPADGRFTLRPHVWMCSVNVPRGALTVSLLCLCVCVCVCRILKFLVAKRKFKETLRPYDVKDVIEQYSAGHLDMLGRIKSLQMRVDQIIGRGAVQPDKKARPEKGEKPLPELDPLDELSMMGRVVKVEKQVASIENKLDLLLNFYSQCLKKGSSHFTLSSLLDPDLTSDYHSPTDQRDLFPSPNHQTPTSPPKRWGYAVPTCLNPTSNLSFGNSAGRTGCSESLTVCSLSLYVLISIPSLKNPLSTKPTCKKQDIIPYFVAFQVMKVILVI</sequence>
<dbReference type="AlphaFoldDB" id="A0A7N6A3Y7"/>
<keyword evidence="12" id="KW-0407">Ion channel</keyword>
<dbReference type="FunFam" id="1.10.287.70:FF:000016">
    <property type="entry name" value="Putative potassium voltage-gated channel subfamily KQT member 2"/>
    <property type="match status" value="1"/>
</dbReference>
<evidence type="ECO:0000256" key="8">
    <source>
        <dbReference type="ARBA" id="ARBA00022958"/>
    </source>
</evidence>